<dbReference type="AlphaFoldDB" id="A0A399SWE6"/>
<evidence type="ECO:0000313" key="1">
    <source>
        <dbReference type="EMBL" id="RIJ46307.1"/>
    </source>
</evidence>
<organism evidence="1 2">
    <name type="scientific">Maribellus luteus</name>
    <dbReference type="NCBI Taxonomy" id="2305463"/>
    <lineage>
        <taxon>Bacteria</taxon>
        <taxon>Pseudomonadati</taxon>
        <taxon>Bacteroidota</taxon>
        <taxon>Bacteroidia</taxon>
        <taxon>Marinilabiliales</taxon>
        <taxon>Prolixibacteraceae</taxon>
        <taxon>Maribellus</taxon>
    </lineage>
</organism>
<accession>A0A399SWE6</accession>
<dbReference type="RefSeq" id="WP_119439581.1">
    <property type="nucleotide sequence ID" value="NZ_QWGR01000015.1"/>
</dbReference>
<comment type="caution">
    <text evidence="1">The sequence shown here is derived from an EMBL/GenBank/DDBJ whole genome shotgun (WGS) entry which is preliminary data.</text>
</comment>
<sequence length="85" mass="9718">MKTFGKVYLGKGTQVPNLSIIKVTVKVKELLSQVHEFEGTQYCSFEVAKLQEPDKFGRDYTVYCTPMEEVPEVTPKKTTKRSTKK</sequence>
<protein>
    <submittedName>
        <fullName evidence="1">Uncharacterized protein</fullName>
    </submittedName>
</protein>
<gene>
    <name evidence="1" type="ORF">D1614_19065</name>
</gene>
<dbReference type="EMBL" id="QWGR01000015">
    <property type="protein sequence ID" value="RIJ46307.1"/>
    <property type="molecule type" value="Genomic_DNA"/>
</dbReference>
<evidence type="ECO:0000313" key="2">
    <source>
        <dbReference type="Proteomes" id="UP000265926"/>
    </source>
</evidence>
<dbReference type="OrthoDB" id="1262823at2"/>
<keyword evidence="2" id="KW-1185">Reference proteome</keyword>
<dbReference type="Proteomes" id="UP000265926">
    <property type="component" value="Unassembled WGS sequence"/>
</dbReference>
<proteinExistence type="predicted"/>
<name>A0A399SWE6_9BACT</name>
<reference evidence="1 2" key="1">
    <citation type="submission" date="2018-08" db="EMBL/GenBank/DDBJ databases">
        <title>Pallidiluteibacterium maritimus gen. nov., sp. nov., isolated from coastal sediment.</title>
        <authorList>
            <person name="Zhou L.Y."/>
        </authorList>
    </citation>
    <scope>NUCLEOTIDE SEQUENCE [LARGE SCALE GENOMIC DNA]</scope>
    <source>
        <strain evidence="1 2">XSD2</strain>
    </source>
</reference>